<proteinExistence type="predicted"/>
<protein>
    <submittedName>
        <fullName evidence="1">Uncharacterized protein</fullName>
    </submittedName>
</protein>
<reference evidence="1 2" key="1">
    <citation type="submission" date="2019-07" db="EMBL/GenBank/DDBJ databases">
        <title>Genomic Encyclopedia of Archaeal and Bacterial Type Strains, Phase II (KMG-II): from individual species to whole genera.</title>
        <authorList>
            <person name="Goeker M."/>
        </authorList>
    </citation>
    <scope>NUCLEOTIDE SEQUENCE [LARGE SCALE GENOMIC DNA]</scope>
    <source>
        <strain evidence="1 2">DSM 18850</strain>
    </source>
</reference>
<gene>
    <name evidence="1" type="ORF">BC792_10230</name>
</gene>
<comment type="caution">
    <text evidence="1">The sequence shown here is derived from an EMBL/GenBank/DDBJ whole genome shotgun (WGS) entry which is preliminary data.</text>
</comment>
<dbReference type="Proteomes" id="UP000325105">
    <property type="component" value="Unassembled WGS sequence"/>
</dbReference>
<sequence length="42" mass="5141">MLFKVNEYKTLMQEKNFFMIFFKNNIKKDLQDIISVPIFVPQ</sequence>
<dbReference type="EMBL" id="VNHX01000002">
    <property type="protein sequence ID" value="TYP97609.1"/>
    <property type="molecule type" value="Genomic_DNA"/>
</dbReference>
<dbReference type="AlphaFoldDB" id="A0A5S5DSH9"/>
<keyword evidence="2" id="KW-1185">Reference proteome</keyword>
<evidence type="ECO:0000313" key="1">
    <source>
        <dbReference type="EMBL" id="TYP97609.1"/>
    </source>
</evidence>
<evidence type="ECO:0000313" key="2">
    <source>
        <dbReference type="Proteomes" id="UP000325105"/>
    </source>
</evidence>
<name>A0A5S5DSH9_9SPHI</name>
<organism evidence="1 2">
    <name type="scientific">Sphingobacterium allocomposti</name>
    <dbReference type="NCBI Taxonomy" id="415956"/>
    <lineage>
        <taxon>Bacteria</taxon>
        <taxon>Pseudomonadati</taxon>
        <taxon>Bacteroidota</taxon>
        <taxon>Sphingobacteriia</taxon>
        <taxon>Sphingobacteriales</taxon>
        <taxon>Sphingobacteriaceae</taxon>
        <taxon>Sphingobacterium</taxon>
    </lineage>
</organism>
<accession>A0A5S5DSH9</accession>